<evidence type="ECO:0000313" key="2">
    <source>
        <dbReference type="EMBL" id="QJH98258.1"/>
    </source>
</evidence>
<evidence type="ECO:0000313" key="1">
    <source>
        <dbReference type="EMBL" id="QJA48594.1"/>
    </source>
</evidence>
<sequence length="118" mass="13563">MPKREQFDRYQLEVAQAAGTMIIVDNTEIPTAYKRVYTTISIVSDSLTMTKIRAGLHHDARNHFYEEEPNPIANVYYNTAREYHTRLESEGVVAIHDVAVGDIIVIIWHGYEQKLENA</sequence>
<dbReference type="EMBL" id="MT144091">
    <property type="protein sequence ID" value="QJA48594.1"/>
    <property type="molecule type" value="Genomic_DNA"/>
</dbReference>
<gene>
    <name evidence="1" type="ORF">TM448A01029_0022</name>
    <name evidence="2" type="ORF">TM448B01253_0004</name>
</gene>
<dbReference type="AlphaFoldDB" id="A0A6H1ZM07"/>
<protein>
    <submittedName>
        <fullName evidence="1">Uncharacterized protein</fullName>
    </submittedName>
</protein>
<reference evidence="1" key="1">
    <citation type="submission" date="2020-03" db="EMBL/GenBank/DDBJ databases">
        <title>The deep terrestrial virosphere.</title>
        <authorList>
            <person name="Holmfeldt K."/>
            <person name="Nilsson E."/>
            <person name="Simone D."/>
            <person name="Lopez-Fernandez M."/>
            <person name="Wu X."/>
            <person name="de Brujin I."/>
            <person name="Lundin D."/>
            <person name="Andersson A."/>
            <person name="Bertilsson S."/>
            <person name="Dopson M."/>
        </authorList>
    </citation>
    <scope>NUCLEOTIDE SEQUENCE</scope>
    <source>
        <strain evidence="1">TM448A01029</strain>
        <strain evidence="2">TM448B01253</strain>
    </source>
</reference>
<dbReference type="EMBL" id="MT144724">
    <property type="protein sequence ID" value="QJH98258.1"/>
    <property type="molecule type" value="Genomic_DNA"/>
</dbReference>
<proteinExistence type="predicted"/>
<name>A0A6H1ZM07_9ZZZZ</name>
<accession>A0A6H1ZM07</accession>
<organism evidence="1">
    <name type="scientific">viral metagenome</name>
    <dbReference type="NCBI Taxonomy" id="1070528"/>
    <lineage>
        <taxon>unclassified sequences</taxon>
        <taxon>metagenomes</taxon>
        <taxon>organismal metagenomes</taxon>
    </lineage>
</organism>